<keyword evidence="2 4" id="KW-0418">Kinase</keyword>
<evidence type="ECO:0000256" key="2">
    <source>
        <dbReference type="ARBA" id="ARBA00022777"/>
    </source>
</evidence>
<evidence type="ECO:0000313" key="4">
    <source>
        <dbReference type="EMBL" id="HIQ80156.1"/>
    </source>
</evidence>
<keyword evidence="1" id="KW-0808">Transferase</keyword>
<gene>
    <name evidence="4" type="ORF">IAD32_02595</name>
</gene>
<dbReference type="GO" id="GO:0008976">
    <property type="term" value="F:polyphosphate kinase activity"/>
    <property type="evidence" value="ECO:0007669"/>
    <property type="project" value="InterPro"/>
</dbReference>
<reference evidence="4" key="1">
    <citation type="submission" date="2020-10" db="EMBL/GenBank/DDBJ databases">
        <authorList>
            <person name="Gilroy R."/>
        </authorList>
    </citation>
    <scope>NUCLEOTIDE SEQUENCE</scope>
    <source>
        <strain evidence="4">ChiSjej1B19-3389</strain>
    </source>
</reference>
<dbReference type="Gene3D" id="3.40.50.300">
    <property type="entry name" value="P-loop containing nucleotide triphosphate hydrolases"/>
    <property type="match status" value="1"/>
</dbReference>
<name>A0A9D0ZH75_9FIRM</name>
<dbReference type="InterPro" id="IPR022300">
    <property type="entry name" value="PPK2-rel_1"/>
</dbReference>
<comment type="caution">
    <text evidence="4">The sequence shown here is derived from an EMBL/GenBank/DDBJ whole genome shotgun (WGS) entry which is preliminary data.</text>
</comment>
<dbReference type="Proteomes" id="UP000886787">
    <property type="component" value="Unassembled WGS sequence"/>
</dbReference>
<evidence type="ECO:0000256" key="1">
    <source>
        <dbReference type="ARBA" id="ARBA00022679"/>
    </source>
</evidence>
<dbReference type="PANTHER" id="PTHR34383">
    <property type="entry name" value="POLYPHOSPHATE:AMP PHOSPHOTRANSFERASE-RELATED"/>
    <property type="match status" value="1"/>
</dbReference>
<sequence length="288" mass="34062">MTLKDYRVEGKKKIRLSDYPTGAGKAKEKKESYIAKTGENLKIMGDLQDKLYSQGKEGLIIIFQAMDAAGKDSTIKHVMTGMNPQGVVVHSFKAPSNRELSHDYLWRTVLALPARGYMAIFNRSYYEDVLVVKVRKLYKDYNMAKRCLQDDIIEQRYRQICNFEKYLYQNSYRVIKLFLHVSKEKQKERFLERIDLKIKNWKFSASDVKERKLWDQYQKAYTDAINATATENCPWYVIPADNKWYTRYLVSEVILDVMKDMDPQYPVMAKQDRDRLATEREFLMNEED</sequence>
<protein>
    <submittedName>
        <fullName evidence="4">Polyphosphate kinase 2 family protein</fullName>
    </submittedName>
</protein>
<organism evidence="4 5">
    <name type="scientific">Candidatus Scatavimonas merdigallinarum</name>
    <dbReference type="NCBI Taxonomy" id="2840914"/>
    <lineage>
        <taxon>Bacteria</taxon>
        <taxon>Bacillati</taxon>
        <taxon>Bacillota</taxon>
        <taxon>Clostridia</taxon>
        <taxon>Eubacteriales</taxon>
        <taxon>Oscillospiraceae</taxon>
        <taxon>Oscillospiraceae incertae sedis</taxon>
        <taxon>Candidatus Scatavimonas</taxon>
    </lineage>
</organism>
<evidence type="ECO:0000313" key="5">
    <source>
        <dbReference type="Proteomes" id="UP000886787"/>
    </source>
</evidence>
<proteinExistence type="predicted"/>
<dbReference type="InterPro" id="IPR022488">
    <property type="entry name" value="PPK2-related"/>
</dbReference>
<evidence type="ECO:0000259" key="3">
    <source>
        <dbReference type="Pfam" id="PF03976"/>
    </source>
</evidence>
<dbReference type="SUPFAM" id="SSF52540">
    <property type="entry name" value="P-loop containing nucleoside triphosphate hydrolases"/>
    <property type="match status" value="1"/>
</dbReference>
<dbReference type="PANTHER" id="PTHR34383:SF3">
    <property type="entry name" value="POLYPHOSPHATE:AMP PHOSPHOTRANSFERASE"/>
    <property type="match status" value="1"/>
</dbReference>
<dbReference type="NCBIfam" id="TIGR03709">
    <property type="entry name" value="PPK2_rel_1"/>
    <property type="match status" value="1"/>
</dbReference>
<dbReference type="InterPro" id="IPR027417">
    <property type="entry name" value="P-loop_NTPase"/>
</dbReference>
<dbReference type="AlphaFoldDB" id="A0A9D0ZH75"/>
<dbReference type="EMBL" id="DVFW01000017">
    <property type="protein sequence ID" value="HIQ80156.1"/>
    <property type="molecule type" value="Genomic_DNA"/>
</dbReference>
<accession>A0A9D0ZH75</accession>
<dbReference type="PIRSF" id="PIRSF028756">
    <property type="entry name" value="PPK2_prd"/>
    <property type="match status" value="1"/>
</dbReference>
<feature type="domain" description="Polyphosphate kinase-2-related" evidence="3">
    <location>
        <begin position="29"/>
        <end position="264"/>
    </location>
</feature>
<reference evidence="4" key="2">
    <citation type="journal article" date="2021" name="PeerJ">
        <title>Extensive microbial diversity within the chicken gut microbiome revealed by metagenomics and culture.</title>
        <authorList>
            <person name="Gilroy R."/>
            <person name="Ravi A."/>
            <person name="Getino M."/>
            <person name="Pursley I."/>
            <person name="Horton D.L."/>
            <person name="Alikhan N.F."/>
            <person name="Baker D."/>
            <person name="Gharbi K."/>
            <person name="Hall N."/>
            <person name="Watson M."/>
            <person name="Adriaenssens E.M."/>
            <person name="Foster-Nyarko E."/>
            <person name="Jarju S."/>
            <person name="Secka A."/>
            <person name="Antonio M."/>
            <person name="Oren A."/>
            <person name="Chaudhuri R.R."/>
            <person name="La Ragione R."/>
            <person name="Hildebrand F."/>
            <person name="Pallen M.J."/>
        </authorList>
    </citation>
    <scope>NUCLEOTIDE SEQUENCE</scope>
    <source>
        <strain evidence="4">ChiSjej1B19-3389</strain>
    </source>
</reference>
<dbReference type="Pfam" id="PF03976">
    <property type="entry name" value="PPK2"/>
    <property type="match status" value="1"/>
</dbReference>
<dbReference type="GO" id="GO:0006797">
    <property type="term" value="P:polyphosphate metabolic process"/>
    <property type="evidence" value="ECO:0007669"/>
    <property type="project" value="InterPro"/>
</dbReference>
<dbReference type="InterPro" id="IPR016898">
    <property type="entry name" value="Polyphosphate_phosphotransfera"/>
</dbReference>